<dbReference type="HOGENOM" id="CLU_1992188_0_0_1"/>
<dbReference type="PANTHER" id="PTHR43162">
    <property type="match status" value="1"/>
</dbReference>
<dbReference type="InterPro" id="IPR036291">
    <property type="entry name" value="NAD(P)-bd_dom_sf"/>
</dbReference>
<dbReference type="EMBL" id="KL584802">
    <property type="protein sequence ID" value="KEQ90167.1"/>
    <property type="molecule type" value="Genomic_DNA"/>
</dbReference>
<dbReference type="Proteomes" id="UP000030641">
    <property type="component" value="Unassembled WGS sequence"/>
</dbReference>
<evidence type="ECO:0000313" key="2">
    <source>
        <dbReference type="Proteomes" id="UP000030641"/>
    </source>
</evidence>
<gene>
    <name evidence="1" type="ORF">AUEXF2481DRAFT_607654</name>
</gene>
<dbReference type="GeneID" id="25369381"/>
<accession>A0A074Y7I4</accession>
<dbReference type="AlphaFoldDB" id="A0A074Y7I4"/>
<dbReference type="STRING" id="1043005.A0A074Y7I4"/>
<reference evidence="1 2" key="1">
    <citation type="journal article" date="2014" name="BMC Genomics">
        <title>Genome sequencing of four Aureobasidium pullulans varieties: biotechnological potential, stress tolerance, and description of new species.</title>
        <authorList>
            <person name="Gostin Ar C."/>
            <person name="Ohm R.A."/>
            <person name="Kogej T."/>
            <person name="Sonjak S."/>
            <person name="Turk M."/>
            <person name="Zajc J."/>
            <person name="Zalar P."/>
            <person name="Grube M."/>
            <person name="Sun H."/>
            <person name="Han J."/>
            <person name="Sharma A."/>
            <person name="Chiniquy J."/>
            <person name="Ngan C.Y."/>
            <person name="Lipzen A."/>
            <person name="Barry K."/>
            <person name="Grigoriev I.V."/>
            <person name="Gunde-Cimerman N."/>
        </authorList>
    </citation>
    <scope>NUCLEOTIDE SEQUENCE [LARGE SCALE GENOMIC DNA]</scope>
    <source>
        <strain evidence="1 2">EXF-2481</strain>
    </source>
</reference>
<organism evidence="1 2">
    <name type="scientific">Aureobasidium subglaciale (strain EXF-2481)</name>
    <name type="common">Aureobasidium pullulans var. subglaciale</name>
    <dbReference type="NCBI Taxonomy" id="1043005"/>
    <lineage>
        <taxon>Eukaryota</taxon>
        <taxon>Fungi</taxon>
        <taxon>Dikarya</taxon>
        <taxon>Ascomycota</taxon>
        <taxon>Pezizomycotina</taxon>
        <taxon>Dothideomycetes</taxon>
        <taxon>Dothideomycetidae</taxon>
        <taxon>Dothideales</taxon>
        <taxon>Saccotheciaceae</taxon>
        <taxon>Aureobasidium</taxon>
    </lineage>
</organism>
<sequence length="125" mass="13770">MTILLTGGTGKTTLRLAALLQHANIPFLSTSRRGPSASSFPTVKFDWDDSITWSATFIHSIISAVYLTSGELSDPSSEINKFIDFAKEKGVKRFVLCSDSTAEMGDRIMAICGRNCMRRDWSIVC</sequence>
<dbReference type="RefSeq" id="XP_013338652.1">
    <property type="nucleotide sequence ID" value="XM_013483198.1"/>
</dbReference>
<proteinExistence type="predicted"/>
<evidence type="ECO:0000313" key="1">
    <source>
        <dbReference type="EMBL" id="KEQ90167.1"/>
    </source>
</evidence>
<dbReference type="InParanoid" id="A0A074Y7I4"/>
<dbReference type="InterPro" id="IPR051604">
    <property type="entry name" value="Ergot_Alk_Oxidoreductase"/>
</dbReference>
<dbReference type="SUPFAM" id="SSF51735">
    <property type="entry name" value="NAD(P)-binding Rossmann-fold domains"/>
    <property type="match status" value="1"/>
</dbReference>
<protein>
    <recommendedName>
        <fullName evidence="3">NAD(P)-binding domain-containing protein</fullName>
    </recommendedName>
</protein>
<keyword evidence="2" id="KW-1185">Reference proteome</keyword>
<name>A0A074Y7I4_AURSE</name>
<dbReference type="OrthoDB" id="419598at2759"/>
<dbReference type="PANTHER" id="PTHR43162:SF1">
    <property type="entry name" value="PRESTALK A DIFFERENTIATION PROTEIN A"/>
    <property type="match status" value="1"/>
</dbReference>
<evidence type="ECO:0008006" key="3">
    <source>
        <dbReference type="Google" id="ProtNLM"/>
    </source>
</evidence>
<dbReference type="Gene3D" id="3.40.50.720">
    <property type="entry name" value="NAD(P)-binding Rossmann-like Domain"/>
    <property type="match status" value="1"/>
</dbReference>